<evidence type="ECO:0000313" key="2">
    <source>
        <dbReference type="EMBL" id="CAB4173898.1"/>
    </source>
</evidence>
<dbReference type="EMBL" id="LR796921">
    <property type="protein sequence ID" value="CAB4173898.1"/>
    <property type="molecule type" value="Genomic_DNA"/>
</dbReference>
<gene>
    <name evidence="3" type="ORF">UFOVP1138_14</name>
    <name evidence="4" type="ORF">UFOVP1394_11</name>
    <name evidence="2" type="ORF">UFOVP975_17</name>
</gene>
<feature type="region of interest" description="Disordered" evidence="1">
    <location>
        <begin position="69"/>
        <end position="101"/>
    </location>
</feature>
<sequence>MARFEYKITIDGADNGFIVQAGCKNLVFADKDVPTMMGDIERYITGGNKGRLEMIKKYFPDMLEEKNEYPNMPPTVGTRAGLGQGLFEPAPTPVLHPNPNY</sequence>
<evidence type="ECO:0000313" key="4">
    <source>
        <dbReference type="EMBL" id="CAB4204391.1"/>
    </source>
</evidence>
<feature type="compositionally biased region" description="Pro residues" evidence="1">
    <location>
        <begin position="90"/>
        <end position="101"/>
    </location>
</feature>
<reference evidence="4" key="1">
    <citation type="submission" date="2020-05" db="EMBL/GenBank/DDBJ databases">
        <authorList>
            <person name="Chiriac C."/>
            <person name="Salcher M."/>
            <person name="Ghai R."/>
            <person name="Kavagutti S V."/>
        </authorList>
    </citation>
    <scope>NUCLEOTIDE SEQUENCE</scope>
</reference>
<proteinExistence type="predicted"/>
<accession>A0A6J5S7H4</accession>
<evidence type="ECO:0000256" key="1">
    <source>
        <dbReference type="SAM" id="MobiDB-lite"/>
    </source>
</evidence>
<name>A0A6J5S7H4_9CAUD</name>
<dbReference type="EMBL" id="LR797345">
    <property type="protein sequence ID" value="CAB4204391.1"/>
    <property type="molecule type" value="Genomic_DNA"/>
</dbReference>
<protein>
    <submittedName>
        <fullName evidence="4">Uncharacterized protein</fullName>
    </submittedName>
</protein>
<evidence type="ECO:0000313" key="3">
    <source>
        <dbReference type="EMBL" id="CAB4186166.1"/>
    </source>
</evidence>
<dbReference type="EMBL" id="LR797086">
    <property type="protein sequence ID" value="CAB4186166.1"/>
    <property type="molecule type" value="Genomic_DNA"/>
</dbReference>
<organism evidence="4">
    <name type="scientific">uncultured Caudovirales phage</name>
    <dbReference type="NCBI Taxonomy" id="2100421"/>
    <lineage>
        <taxon>Viruses</taxon>
        <taxon>Duplodnaviria</taxon>
        <taxon>Heunggongvirae</taxon>
        <taxon>Uroviricota</taxon>
        <taxon>Caudoviricetes</taxon>
        <taxon>Peduoviridae</taxon>
        <taxon>Maltschvirus</taxon>
        <taxon>Maltschvirus maltsch</taxon>
    </lineage>
</organism>